<organism evidence="3 4">
    <name type="scientific">Actinidia rufa</name>
    <dbReference type="NCBI Taxonomy" id="165716"/>
    <lineage>
        <taxon>Eukaryota</taxon>
        <taxon>Viridiplantae</taxon>
        <taxon>Streptophyta</taxon>
        <taxon>Embryophyta</taxon>
        <taxon>Tracheophyta</taxon>
        <taxon>Spermatophyta</taxon>
        <taxon>Magnoliopsida</taxon>
        <taxon>eudicotyledons</taxon>
        <taxon>Gunneridae</taxon>
        <taxon>Pentapetalae</taxon>
        <taxon>asterids</taxon>
        <taxon>Ericales</taxon>
        <taxon>Actinidiaceae</taxon>
        <taxon>Actinidia</taxon>
    </lineage>
</organism>
<feature type="domain" description="PB1-like" evidence="2">
    <location>
        <begin position="4"/>
        <end position="80"/>
    </location>
</feature>
<accession>A0A7J0FCA0</accession>
<proteinExistence type="predicted"/>
<keyword evidence="4" id="KW-1185">Reference proteome</keyword>
<feature type="region of interest" description="Disordered" evidence="1">
    <location>
        <begin position="75"/>
        <end position="99"/>
    </location>
</feature>
<name>A0A7J0FCA0_9ERIC</name>
<evidence type="ECO:0000313" key="4">
    <source>
        <dbReference type="Proteomes" id="UP000585474"/>
    </source>
</evidence>
<dbReference type="InterPro" id="IPR058594">
    <property type="entry name" value="PB1-like_dom_pln"/>
</dbReference>
<protein>
    <recommendedName>
        <fullName evidence="2">PB1-like domain-containing protein</fullName>
    </recommendedName>
</protein>
<dbReference type="Pfam" id="PF26130">
    <property type="entry name" value="PB1-like"/>
    <property type="match status" value="1"/>
</dbReference>
<reference evidence="3 4" key="1">
    <citation type="submission" date="2019-07" db="EMBL/GenBank/DDBJ databases">
        <title>De Novo Assembly of kiwifruit Actinidia rufa.</title>
        <authorList>
            <person name="Sugita-Konishi S."/>
            <person name="Sato K."/>
            <person name="Mori E."/>
            <person name="Abe Y."/>
            <person name="Kisaki G."/>
            <person name="Hamano K."/>
            <person name="Suezawa K."/>
            <person name="Otani M."/>
            <person name="Fukuda T."/>
            <person name="Manabe T."/>
            <person name="Gomi K."/>
            <person name="Tabuchi M."/>
            <person name="Akimitsu K."/>
            <person name="Kataoka I."/>
        </authorList>
    </citation>
    <scope>NUCLEOTIDE SEQUENCE [LARGE SCALE GENOMIC DNA]</scope>
    <source>
        <strain evidence="4">cv. Fuchu</strain>
    </source>
</reference>
<evidence type="ECO:0000313" key="3">
    <source>
        <dbReference type="EMBL" id="GFY95517.1"/>
    </source>
</evidence>
<feature type="compositionally biased region" description="Basic residues" evidence="1">
    <location>
        <begin position="81"/>
        <end position="90"/>
    </location>
</feature>
<dbReference type="Proteomes" id="UP000585474">
    <property type="component" value="Unassembled WGS sequence"/>
</dbReference>
<gene>
    <name evidence="3" type="ORF">Acr_10g0009020</name>
</gene>
<dbReference type="EMBL" id="BJWL01000010">
    <property type="protein sequence ID" value="GFY95517.1"/>
    <property type="molecule type" value="Genomic_DNA"/>
</dbReference>
<dbReference type="OrthoDB" id="1939383at2759"/>
<feature type="region of interest" description="Disordered" evidence="1">
    <location>
        <begin position="114"/>
        <end position="142"/>
    </location>
</feature>
<dbReference type="AlphaFoldDB" id="A0A7J0FCA0"/>
<evidence type="ECO:0000259" key="2">
    <source>
        <dbReference type="Pfam" id="PF26130"/>
    </source>
</evidence>
<evidence type="ECO:0000256" key="1">
    <source>
        <dbReference type="SAM" id="MobiDB-lite"/>
    </source>
</evidence>
<comment type="caution">
    <text evidence="3">The sequence shown here is derived from an EMBL/GenBank/DDBJ whole genome shotgun (WGS) entry which is preliminary data.</text>
</comment>
<sequence>MTKTMFALQILYGGKFVQGEQVTYVNGEEYISTVDSDFMPYFELMDIMKDIGYPNHPIVYYKLPNSDMNTDLVKLTSDRKKAGRPKKNRKKAEDEPKIPIQVRKHYTSLRCGAKGKIVPNKPMGYNAGPPLQNQTSGSGGKQ</sequence>